<proteinExistence type="predicted"/>
<dbReference type="SUPFAM" id="SSF53448">
    <property type="entry name" value="Nucleotide-diphospho-sugar transferases"/>
    <property type="match status" value="1"/>
</dbReference>
<evidence type="ECO:0000313" key="4">
    <source>
        <dbReference type="EMBL" id="MBO3273552.1"/>
    </source>
</evidence>
<dbReference type="Proteomes" id="UP000670527">
    <property type="component" value="Unassembled WGS sequence"/>
</dbReference>
<dbReference type="Pfam" id="PF01501">
    <property type="entry name" value="Glyco_transf_8"/>
    <property type="match status" value="1"/>
</dbReference>
<evidence type="ECO:0000256" key="3">
    <source>
        <dbReference type="ARBA" id="ARBA00022723"/>
    </source>
</evidence>
<evidence type="ECO:0000313" key="5">
    <source>
        <dbReference type="Proteomes" id="UP000670527"/>
    </source>
</evidence>
<evidence type="ECO:0000256" key="2">
    <source>
        <dbReference type="ARBA" id="ARBA00022679"/>
    </source>
</evidence>
<gene>
    <name evidence="4" type="ORF">J4D97_23125</name>
</gene>
<dbReference type="InterPro" id="IPR002495">
    <property type="entry name" value="Glyco_trans_8"/>
</dbReference>
<sequence length="116" mass="13374">MPKTSYFTLANYYRLFFADLVPQHLEKLLYLDIDTLVVGNLSTLFQTELGDFAIGAVLDTEMHLRADLGLTTKSDYFNSGVLLINLPQWRQQRVTERACDIALRYPEKVQGWVDQD</sequence>
<feature type="non-terminal residue" evidence="4">
    <location>
        <position position="116"/>
    </location>
</feature>
<evidence type="ECO:0008006" key="6">
    <source>
        <dbReference type="Google" id="ProtNLM"/>
    </source>
</evidence>
<dbReference type="PANTHER" id="PTHR13778">
    <property type="entry name" value="GLYCOSYLTRANSFERASE 8 DOMAIN-CONTAINING PROTEIN"/>
    <property type="match status" value="1"/>
</dbReference>
<reference evidence="4 5" key="1">
    <citation type="submission" date="2021-03" db="EMBL/GenBank/DDBJ databases">
        <authorList>
            <person name="Kim M.K."/>
        </authorList>
    </citation>
    <scope>NUCLEOTIDE SEQUENCE [LARGE SCALE GENOMIC DNA]</scope>
    <source>
        <strain evidence="4 5">BT507</strain>
    </source>
</reference>
<keyword evidence="5" id="KW-1185">Reference proteome</keyword>
<accession>A0ABS3TIQ4</accession>
<dbReference type="RefSeq" id="WP_279592485.1">
    <property type="nucleotide sequence ID" value="NZ_JAGETX010000099.1"/>
</dbReference>
<comment type="caution">
    <text evidence="4">The sequence shown here is derived from an EMBL/GenBank/DDBJ whole genome shotgun (WGS) entry which is preliminary data.</text>
</comment>
<keyword evidence="2" id="KW-0808">Transferase</keyword>
<protein>
    <recommendedName>
        <fullName evidence="6">Glycosyltransferase family 8 protein</fullName>
    </recommendedName>
</protein>
<organism evidence="4 5">
    <name type="scientific">Hymenobacter defluvii</name>
    <dbReference type="NCBI Taxonomy" id="2054411"/>
    <lineage>
        <taxon>Bacteria</taxon>
        <taxon>Pseudomonadati</taxon>
        <taxon>Bacteroidota</taxon>
        <taxon>Cytophagia</taxon>
        <taxon>Cytophagales</taxon>
        <taxon>Hymenobacteraceae</taxon>
        <taxon>Hymenobacter</taxon>
    </lineage>
</organism>
<dbReference type="PANTHER" id="PTHR13778:SF47">
    <property type="entry name" value="LIPOPOLYSACCHARIDE 1,3-GALACTOSYLTRANSFERASE"/>
    <property type="match status" value="1"/>
</dbReference>
<dbReference type="EMBL" id="JAGETX010000099">
    <property type="protein sequence ID" value="MBO3273552.1"/>
    <property type="molecule type" value="Genomic_DNA"/>
</dbReference>
<evidence type="ECO:0000256" key="1">
    <source>
        <dbReference type="ARBA" id="ARBA00022676"/>
    </source>
</evidence>
<keyword evidence="3" id="KW-0479">Metal-binding</keyword>
<dbReference type="Gene3D" id="3.90.550.10">
    <property type="entry name" value="Spore Coat Polysaccharide Biosynthesis Protein SpsA, Chain A"/>
    <property type="match status" value="1"/>
</dbReference>
<dbReference type="InterPro" id="IPR029044">
    <property type="entry name" value="Nucleotide-diphossugar_trans"/>
</dbReference>
<dbReference type="InterPro" id="IPR050748">
    <property type="entry name" value="Glycosyltrans_8_dom-fam"/>
</dbReference>
<keyword evidence="1" id="KW-0328">Glycosyltransferase</keyword>
<name>A0ABS3TIQ4_9BACT</name>